<evidence type="ECO:0000256" key="3">
    <source>
        <dbReference type="SAM" id="MobiDB-lite"/>
    </source>
</evidence>
<dbReference type="PANTHER" id="PTHR48051">
    <property type="match status" value="1"/>
</dbReference>
<evidence type="ECO:0000256" key="1">
    <source>
        <dbReference type="ARBA" id="ARBA00022614"/>
    </source>
</evidence>
<dbReference type="EMBL" id="CP092863">
    <property type="protein sequence ID" value="UYV60904.1"/>
    <property type="molecule type" value="Genomic_DNA"/>
</dbReference>
<dbReference type="Gene3D" id="3.80.10.10">
    <property type="entry name" value="Ribonuclease Inhibitor"/>
    <property type="match status" value="1"/>
</dbReference>
<dbReference type="Pfam" id="PF00560">
    <property type="entry name" value="LRR_1"/>
    <property type="match status" value="1"/>
</dbReference>
<dbReference type="PROSITE" id="PS51450">
    <property type="entry name" value="LRR"/>
    <property type="match status" value="1"/>
</dbReference>
<accession>A0ABY6JWH6</accession>
<feature type="region of interest" description="Disordered" evidence="3">
    <location>
        <begin position="155"/>
        <end position="177"/>
    </location>
</feature>
<dbReference type="Proteomes" id="UP001235939">
    <property type="component" value="Chromosome 01"/>
</dbReference>
<feature type="compositionally biased region" description="Acidic residues" evidence="3">
    <location>
        <begin position="159"/>
        <end position="169"/>
    </location>
</feature>
<keyword evidence="2" id="KW-0677">Repeat</keyword>
<protein>
    <submittedName>
        <fullName evidence="4">LRRC20</fullName>
    </submittedName>
</protein>
<dbReference type="SMART" id="SM00369">
    <property type="entry name" value="LRR_TYP"/>
    <property type="match status" value="2"/>
</dbReference>
<evidence type="ECO:0000313" key="4">
    <source>
        <dbReference type="EMBL" id="UYV60904.1"/>
    </source>
</evidence>
<dbReference type="InterPro" id="IPR001611">
    <property type="entry name" value="Leu-rich_rpt"/>
</dbReference>
<dbReference type="InterPro" id="IPR050216">
    <property type="entry name" value="LRR_domain-containing"/>
</dbReference>
<reference evidence="4 5" key="1">
    <citation type="submission" date="2022-01" db="EMBL/GenBank/DDBJ databases">
        <title>A chromosomal length assembly of Cordylochernes scorpioides.</title>
        <authorList>
            <person name="Zeh D."/>
            <person name="Zeh J."/>
        </authorList>
    </citation>
    <scope>NUCLEOTIDE SEQUENCE [LARGE SCALE GENOMIC DNA]</scope>
    <source>
        <strain evidence="4">IN4F17</strain>
        <tissue evidence="4">Whole Body</tissue>
    </source>
</reference>
<dbReference type="InterPro" id="IPR003591">
    <property type="entry name" value="Leu-rich_rpt_typical-subtyp"/>
</dbReference>
<organism evidence="4 5">
    <name type="scientific">Cordylochernes scorpioides</name>
    <dbReference type="NCBI Taxonomy" id="51811"/>
    <lineage>
        <taxon>Eukaryota</taxon>
        <taxon>Metazoa</taxon>
        <taxon>Ecdysozoa</taxon>
        <taxon>Arthropoda</taxon>
        <taxon>Chelicerata</taxon>
        <taxon>Arachnida</taxon>
        <taxon>Pseudoscorpiones</taxon>
        <taxon>Cheliferoidea</taxon>
        <taxon>Chernetidae</taxon>
        <taxon>Cordylochernes</taxon>
    </lineage>
</organism>
<dbReference type="SUPFAM" id="SSF52058">
    <property type="entry name" value="L domain-like"/>
    <property type="match status" value="1"/>
</dbReference>
<evidence type="ECO:0000313" key="5">
    <source>
        <dbReference type="Proteomes" id="UP001235939"/>
    </source>
</evidence>
<keyword evidence="5" id="KW-1185">Reference proteome</keyword>
<feature type="non-terminal residue" evidence="4">
    <location>
        <position position="1"/>
    </location>
</feature>
<gene>
    <name evidence="4" type="ORF">LAZ67_1002734</name>
</gene>
<name>A0ABY6JWH6_9ARAC</name>
<evidence type="ECO:0000256" key="2">
    <source>
        <dbReference type="ARBA" id="ARBA00022737"/>
    </source>
</evidence>
<keyword evidence="1" id="KW-0433">Leucine-rich repeat</keyword>
<dbReference type="PANTHER" id="PTHR48051:SF1">
    <property type="entry name" value="RAS SUPPRESSOR PROTEIN 1"/>
    <property type="match status" value="1"/>
</dbReference>
<dbReference type="Pfam" id="PF13855">
    <property type="entry name" value="LRR_8"/>
    <property type="match status" value="1"/>
</dbReference>
<proteinExistence type="predicted"/>
<sequence length="177" mass="20222">MLTEDGDVVDLSECQLVSIPEAIYHLMRNTVILNCNLSSNVLRKIPAIFAMKFLSITELNLSNNRLSTLPDEFQDFTELTKLDLSGNSFFMMPKVVFKLPNLTHLDLHKNYIGTLEVNKLKSCPKLEEINFEDNPLSPAVRRELQDLQLSGIKIRLSPPDEDDDLDLEFDPSPPREY</sequence>
<dbReference type="InterPro" id="IPR032675">
    <property type="entry name" value="LRR_dom_sf"/>
</dbReference>